<accession>Q0U964</accession>
<dbReference type="KEGG" id="pno:SNOG_11700"/>
<protein>
    <submittedName>
        <fullName evidence="1">Uncharacterized protein</fullName>
    </submittedName>
</protein>
<dbReference type="RefSeq" id="XP_001801938.1">
    <property type="nucleotide sequence ID" value="XM_001801886.1"/>
</dbReference>
<dbReference type="VEuPathDB" id="FungiDB:JI435_117000"/>
<dbReference type="AlphaFoldDB" id="Q0U964"/>
<organism evidence="1 2">
    <name type="scientific">Phaeosphaeria nodorum (strain SN15 / ATCC MYA-4574 / FGSC 10173)</name>
    <name type="common">Glume blotch fungus</name>
    <name type="synonym">Parastagonospora nodorum</name>
    <dbReference type="NCBI Taxonomy" id="321614"/>
    <lineage>
        <taxon>Eukaryota</taxon>
        <taxon>Fungi</taxon>
        <taxon>Dikarya</taxon>
        <taxon>Ascomycota</taxon>
        <taxon>Pezizomycotina</taxon>
        <taxon>Dothideomycetes</taxon>
        <taxon>Pleosporomycetidae</taxon>
        <taxon>Pleosporales</taxon>
        <taxon>Pleosporineae</taxon>
        <taxon>Phaeosphaeriaceae</taxon>
        <taxon>Parastagonospora</taxon>
    </lineage>
</organism>
<dbReference type="GeneID" id="5978846"/>
<dbReference type="InParanoid" id="Q0U964"/>
<proteinExistence type="predicted"/>
<reference evidence="2" key="1">
    <citation type="journal article" date="2007" name="Plant Cell">
        <title>Dothideomycete-plant interactions illuminated by genome sequencing and EST analysis of the wheat pathogen Stagonospora nodorum.</title>
        <authorList>
            <person name="Hane J.K."/>
            <person name="Lowe R.G."/>
            <person name="Solomon P.S."/>
            <person name="Tan K.C."/>
            <person name="Schoch C.L."/>
            <person name="Spatafora J.W."/>
            <person name="Crous P.W."/>
            <person name="Kodira C."/>
            <person name="Birren B.W."/>
            <person name="Galagan J.E."/>
            <person name="Torriani S.F."/>
            <person name="McDonald B.A."/>
            <person name="Oliver R.P."/>
        </authorList>
    </citation>
    <scope>NUCLEOTIDE SEQUENCE [LARGE SCALE GENOMIC DNA]</scope>
    <source>
        <strain evidence="2">SN15 / ATCC MYA-4574 / FGSC 10173</strain>
    </source>
</reference>
<sequence length="322" mass="36416">MTAPRLSTIIPIGNQHNRIAQQLPIGVITRLVLTKDMVQPTVMEDLVLQLTAFLTGWRGFPDELKAQILGHVLPAGHLFDHRDFTLAGQFDELRAIQYHKHVLPLISISELAGLVTEVFYAKNFMDIELVGHWSEACSAIRPTEILPSKHDLRVKGLSPSSQLLYPQMQARSYARHLVIKITRFAPETINFLQCLMSDDLDMNKLHSAVLIFAYCRLDRGQMIDLLASLAPIEFPTRKLEITSHRDYNGFLWGHPPGASAIVPDVLEMPLLEKLIIRSNGGKFLERLNRIHTLKGKPSTVQAWPTADFAKRQRVTQKVVKIK</sequence>
<dbReference type="EMBL" id="CH445344">
    <property type="protein sequence ID" value="EAT80744.1"/>
    <property type="molecule type" value="Genomic_DNA"/>
</dbReference>
<gene>
    <name evidence="1" type="ORF">SNOG_11700</name>
</gene>
<dbReference type="Proteomes" id="UP000001055">
    <property type="component" value="Unassembled WGS sequence"/>
</dbReference>
<name>Q0U964_PHANO</name>
<evidence type="ECO:0000313" key="2">
    <source>
        <dbReference type="Proteomes" id="UP000001055"/>
    </source>
</evidence>
<evidence type="ECO:0000313" key="1">
    <source>
        <dbReference type="EMBL" id="EAT80744.1"/>
    </source>
</evidence>